<sequence length="778" mass="85006">MDLRLPRTDDSTYSPHSDASPPSPPPSTSTVSPENLTANDRVASYKPTLWQASQNTKRGRHASSNSIHTTDSPELLKDNMTAQEDAFDPLESSGVLVPSDDDGAETVSSGSFALLGPNLEEARSVNGDEDECIFDDEQETPEPVFQPSDSGLTTRPDIRTPEASIMTEKRREIVDGDKIHIIQPVVRSYNPQWAGVSGNSVDELRYSIAKDTLDWAGPFRILFAGFPFSMPNETRSAEHMISEKLAAAISVGQPESRSARAYTTGVRMSSFGSDVVVKEIFNDDDQLADMSTESIPTALPNLMVICNNPMSLASMEDESLMRLQGVMDGRGVPIIHIALTSPAGEHYNFSPYSRSLRICLKAGEEEIAIVPVDLSTFLNLEDAQLNRHLACIGVGSDGDEVKDRKEEIEKNKMERKLWIKKSVDHAKAAVRAQPAWALLVVGLLLSSVFAAIVGGKVFSSPVQDGAVQKAEQAAALNSAIQTFTGTKTEVSVIQRESDPSATAGSTATSRSNEVSSKGTTTKSVSIVEHPFSPRANDSENFKLHIIGDYHFVVTPPKSWASFRTSPKLSIRVQRGSKEIPFKTEKLVDGVHAVRIEPRDAYGTLNVTISTQSRPKMQQNLTVDFGSPWLKMSSWTGMMKTDVALAQQNARNTSLALFKGLGLFRETGKNLTDVVLHSANSGAQKALQLFNQTFSASTKLRNGCREKQQSITTTLVGAAKRVDVAKSVDRARKNAKRLARKFSEKTKALRSKTQAQQEENPKGKGRSRKDRPCDKNARP</sequence>
<dbReference type="Proteomes" id="UP000007129">
    <property type="component" value="Unassembled WGS sequence"/>
</dbReference>
<dbReference type="AlphaFoldDB" id="K2RD19"/>
<feature type="compositionally biased region" description="Low complexity" evidence="1">
    <location>
        <begin position="500"/>
        <end position="525"/>
    </location>
</feature>
<dbReference type="STRING" id="1126212.K2RD19"/>
<feature type="compositionally biased region" description="Basic and acidic residues" evidence="1">
    <location>
        <begin position="769"/>
        <end position="778"/>
    </location>
</feature>
<accession>K2RD19</accession>
<dbReference type="OrthoDB" id="439943at2759"/>
<evidence type="ECO:0000313" key="2">
    <source>
        <dbReference type="EMBL" id="EKG20426.1"/>
    </source>
</evidence>
<evidence type="ECO:0000256" key="1">
    <source>
        <dbReference type="SAM" id="MobiDB-lite"/>
    </source>
</evidence>
<feature type="region of interest" description="Disordered" evidence="1">
    <location>
        <begin position="1"/>
        <end position="76"/>
    </location>
</feature>
<feature type="compositionally biased region" description="Polar residues" evidence="1">
    <location>
        <begin position="50"/>
        <end position="72"/>
    </location>
</feature>
<dbReference type="VEuPathDB" id="FungiDB:MPH_02272"/>
<feature type="region of interest" description="Disordered" evidence="1">
    <location>
        <begin position="737"/>
        <end position="778"/>
    </location>
</feature>
<feature type="region of interest" description="Disordered" evidence="1">
    <location>
        <begin position="491"/>
        <end position="531"/>
    </location>
</feature>
<name>K2RD19_MACPH</name>
<dbReference type="InParanoid" id="K2RD19"/>
<organism evidence="2 3">
    <name type="scientific">Macrophomina phaseolina (strain MS6)</name>
    <name type="common">Charcoal rot fungus</name>
    <dbReference type="NCBI Taxonomy" id="1126212"/>
    <lineage>
        <taxon>Eukaryota</taxon>
        <taxon>Fungi</taxon>
        <taxon>Dikarya</taxon>
        <taxon>Ascomycota</taxon>
        <taxon>Pezizomycotina</taxon>
        <taxon>Dothideomycetes</taxon>
        <taxon>Dothideomycetes incertae sedis</taxon>
        <taxon>Botryosphaeriales</taxon>
        <taxon>Botryosphaeriaceae</taxon>
        <taxon>Macrophomina</taxon>
    </lineage>
</organism>
<feature type="compositionally biased region" description="Basic and acidic residues" evidence="1">
    <location>
        <begin position="1"/>
        <end position="10"/>
    </location>
</feature>
<evidence type="ECO:0000313" key="3">
    <source>
        <dbReference type="Proteomes" id="UP000007129"/>
    </source>
</evidence>
<proteinExistence type="predicted"/>
<dbReference type="eggNOG" id="ENOG502S0CM">
    <property type="taxonomic scope" value="Eukaryota"/>
</dbReference>
<dbReference type="EMBL" id="AHHD01000087">
    <property type="protein sequence ID" value="EKG20426.1"/>
    <property type="molecule type" value="Genomic_DNA"/>
</dbReference>
<protein>
    <submittedName>
        <fullName evidence="2">Uncharacterized protein</fullName>
    </submittedName>
</protein>
<dbReference type="HOGENOM" id="CLU_325166_0_0_1"/>
<comment type="caution">
    <text evidence="2">The sequence shown here is derived from an EMBL/GenBank/DDBJ whole genome shotgun (WGS) entry which is preliminary data.</text>
</comment>
<gene>
    <name evidence="2" type="ORF">MPH_02272</name>
</gene>
<reference evidence="2 3" key="1">
    <citation type="journal article" date="2012" name="BMC Genomics">
        <title>Tools to kill: Genome of one of the most destructive plant pathogenic fungi Macrophomina phaseolina.</title>
        <authorList>
            <person name="Islam M.S."/>
            <person name="Haque M.S."/>
            <person name="Islam M.M."/>
            <person name="Emdad E.M."/>
            <person name="Halim A."/>
            <person name="Hossen Q.M.M."/>
            <person name="Hossain M.Z."/>
            <person name="Ahmed B."/>
            <person name="Rahim S."/>
            <person name="Rahman M.S."/>
            <person name="Alam M.M."/>
            <person name="Hou S."/>
            <person name="Wan X."/>
            <person name="Saito J.A."/>
            <person name="Alam M."/>
        </authorList>
    </citation>
    <scope>NUCLEOTIDE SEQUENCE [LARGE SCALE GENOMIC DNA]</scope>
    <source>
        <strain evidence="2 3">MS6</strain>
    </source>
</reference>